<keyword evidence="3" id="KW-1185">Reference proteome</keyword>
<dbReference type="PANTHER" id="PTHR47728:SF1">
    <property type="entry name" value="RAB GTPASE ACTIVATING PROTEIN 1 LIKE"/>
    <property type="match status" value="1"/>
</dbReference>
<keyword evidence="1" id="KW-0175">Coiled coil</keyword>
<dbReference type="PANTHER" id="PTHR47728">
    <property type="entry name" value="RAB GTPASE-ACTIVATING PROTEIN 1-LIKE"/>
    <property type="match status" value="1"/>
</dbReference>
<gene>
    <name evidence="2" type="ORF">XENORESO_015357</name>
</gene>
<reference evidence="2 3" key="1">
    <citation type="submission" date="2021-06" db="EMBL/GenBank/DDBJ databases">
        <authorList>
            <person name="Palmer J.M."/>
        </authorList>
    </citation>
    <scope>NUCLEOTIDE SEQUENCE [LARGE SCALE GENOMIC DNA]</scope>
    <source>
        <strain evidence="2 3">XR_2019</strain>
        <tissue evidence="2">Muscle</tissue>
    </source>
</reference>
<organism evidence="2 3">
    <name type="scientific">Xenotaenia resolanae</name>
    <dbReference type="NCBI Taxonomy" id="208358"/>
    <lineage>
        <taxon>Eukaryota</taxon>
        <taxon>Metazoa</taxon>
        <taxon>Chordata</taxon>
        <taxon>Craniata</taxon>
        <taxon>Vertebrata</taxon>
        <taxon>Euteleostomi</taxon>
        <taxon>Actinopterygii</taxon>
        <taxon>Neopterygii</taxon>
        <taxon>Teleostei</taxon>
        <taxon>Neoteleostei</taxon>
        <taxon>Acanthomorphata</taxon>
        <taxon>Ovalentaria</taxon>
        <taxon>Atherinomorphae</taxon>
        <taxon>Cyprinodontiformes</taxon>
        <taxon>Goodeidae</taxon>
        <taxon>Xenotaenia</taxon>
    </lineage>
</organism>
<dbReference type="Proteomes" id="UP001444071">
    <property type="component" value="Unassembled WGS sequence"/>
</dbReference>
<evidence type="ECO:0000313" key="2">
    <source>
        <dbReference type="EMBL" id="MEQ2268797.1"/>
    </source>
</evidence>
<name>A0ABV0WIK1_9TELE</name>
<protein>
    <submittedName>
        <fullName evidence="2">Uncharacterized protein</fullName>
    </submittedName>
</protein>
<evidence type="ECO:0000313" key="3">
    <source>
        <dbReference type="Proteomes" id="UP001444071"/>
    </source>
</evidence>
<comment type="caution">
    <text evidence="2">The sequence shown here is derived from an EMBL/GenBank/DDBJ whole genome shotgun (WGS) entry which is preliminary data.</text>
</comment>
<proteinExistence type="predicted"/>
<dbReference type="EMBL" id="JAHRIM010050543">
    <property type="protein sequence ID" value="MEQ2268797.1"/>
    <property type="molecule type" value="Genomic_DNA"/>
</dbReference>
<feature type="coiled-coil region" evidence="1">
    <location>
        <begin position="123"/>
        <end position="157"/>
    </location>
</feature>
<accession>A0ABV0WIK1</accession>
<evidence type="ECO:0000256" key="1">
    <source>
        <dbReference type="SAM" id="Coils"/>
    </source>
</evidence>
<sequence>NTPHGFWLTAASLVVKDSRLVWRGHEGVIDLRLEKTGMWRCVLPLVCLPWHTRKHGSLNFSSNCGWEDGHIGRKLYLGCPTSPEKFIAPRKLSKVENCEKCSSLFNKEGRVRTAVTATPADGTEETDEEKEGLKNQLREMELELAQTKLQLVEAECKIQVQ</sequence>
<feature type="non-terminal residue" evidence="2">
    <location>
        <position position="1"/>
    </location>
</feature>